<gene>
    <name evidence="3" type="ORF">SARC_13863</name>
</gene>
<dbReference type="SUPFAM" id="SSF51126">
    <property type="entry name" value="Pectin lyase-like"/>
    <property type="match status" value="1"/>
</dbReference>
<dbReference type="OrthoDB" id="8848202at2759"/>
<name>A0A0L0FA48_9EUKA</name>
<evidence type="ECO:0000313" key="3">
    <source>
        <dbReference type="EMBL" id="KNC73577.1"/>
    </source>
</evidence>
<dbReference type="RefSeq" id="XP_014147479.1">
    <property type="nucleotide sequence ID" value="XM_014292004.1"/>
</dbReference>
<dbReference type="EMBL" id="KQ245437">
    <property type="protein sequence ID" value="KNC73577.1"/>
    <property type="molecule type" value="Genomic_DNA"/>
</dbReference>
<dbReference type="Proteomes" id="UP000054560">
    <property type="component" value="Unassembled WGS sequence"/>
</dbReference>
<sequence>MPVLQLHEWGTEGIESAVAVAAAETEGHTPVESTAALYVVNLIDCHFHNNINLSGGCGVFNSNGSVFIEKCAFSQNYALLGEGGGGCGGVVMVADTTFTENYARDGGGGFLAIKEASVVNTSFECNFVDTVGAGFKLRGTKFSIEDSTFENNIGSVPRDANCWDFEAGKGVICISRYLQDRSDKRSYSRYAPCKKCAYVMSRCQLDGESSPYSACVDDDSEPGGFQCACDLPEAVDGSTTTYYTQALTGRCAKCSECGEGEVVRPCRSTQDTICKCSAGKTGNLCIQ</sequence>
<dbReference type="GeneID" id="25914367"/>
<dbReference type="InterPro" id="IPR039448">
    <property type="entry name" value="Beta_helix"/>
</dbReference>
<feature type="non-terminal residue" evidence="3">
    <location>
        <position position="287"/>
    </location>
</feature>
<evidence type="ECO:0000256" key="1">
    <source>
        <dbReference type="PROSITE-ProRule" id="PRU00206"/>
    </source>
</evidence>
<keyword evidence="4" id="KW-1185">Reference proteome</keyword>
<dbReference type="Gene3D" id="2.10.50.10">
    <property type="entry name" value="Tumor Necrosis Factor Receptor, subunit A, domain 2"/>
    <property type="match status" value="1"/>
</dbReference>
<dbReference type="InterPro" id="IPR011050">
    <property type="entry name" value="Pectin_lyase_fold/virulence"/>
</dbReference>
<evidence type="ECO:0000259" key="2">
    <source>
        <dbReference type="PROSITE" id="PS50050"/>
    </source>
</evidence>
<organism evidence="3 4">
    <name type="scientific">Sphaeroforma arctica JP610</name>
    <dbReference type="NCBI Taxonomy" id="667725"/>
    <lineage>
        <taxon>Eukaryota</taxon>
        <taxon>Ichthyosporea</taxon>
        <taxon>Ichthyophonida</taxon>
        <taxon>Sphaeroforma</taxon>
    </lineage>
</organism>
<evidence type="ECO:0000313" key="4">
    <source>
        <dbReference type="Proteomes" id="UP000054560"/>
    </source>
</evidence>
<dbReference type="PROSITE" id="PS50050">
    <property type="entry name" value="TNFR_NGFR_2"/>
    <property type="match status" value="1"/>
</dbReference>
<dbReference type="InterPro" id="IPR001368">
    <property type="entry name" value="TNFR/NGFR_Cys_rich_reg"/>
</dbReference>
<feature type="domain" description="TNFR-Cys" evidence="2">
    <location>
        <begin position="228"/>
        <end position="274"/>
    </location>
</feature>
<dbReference type="AlphaFoldDB" id="A0A0L0FA48"/>
<protein>
    <recommendedName>
        <fullName evidence="2">TNFR-Cys domain-containing protein</fullName>
    </recommendedName>
</protein>
<comment type="caution">
    <text evidence="1">Lacks conserved residue(s) required for the propagation of feature annotation.</text>
</comment>
<proteinExistence type="predicted"/>
<dbReference type="Pfam" id="PF13229">
    <property type="entry name" value="Beta_helix"/>
    <property type="match status" value="1"/>
</dbReference>
<accession>A0A0L0FA48</accession>
<feature type="repeat" description="TNFR-Cys" evidence="1">
    <location>
        <begin position="228"/>
        <end position="274"/>
    </location>
</feature>
<reference evidence="3 4" key="1">
    <citation type="submission" date="2011-02" db="EMBL/GenBank/DDBJ databases">
        <title>The Genome Sequence of Sphaeroforma arctica JP610.</title>
        <authorList>
            <consortium name="The Broad Institute Genome Sequencing Platform"/>
            <person name="Russ C."/>
            <person name="Cuomo C."/>
            <person name="Young S.K."/>
            <person name="Zeng Q."/>
            <person name="Gargeya S."/>
            <person name="Alvarado L."/>
            <person name="Berlin A."/>
            <person name="Chapman S.B."/>
            <person name="Chen Z."/>
            <person name="Freedman E."/>
            <person name="Gellesch M."/>
            <person name="Goldberg J."/>
            <person name="Griggs A."/>
            <person name="Gujja S."/>
            <person name="Heilman E."/>
            <person name="Heiman D."/>
            <person name="Howarth C."/>
            <person name="Mehta T."/>
            <person name="Neiman D."/>
            <person name="Pearson M."/>
            <person name="Roberts A."/>
            <person name="Saif S."/>
            <person name="Shea T."/>
            <person name="Shenoy N."/>
            <person name="Sisk P."/>
            <person name="Stolte C."/>
            <person name="Sykes S."/>
            <person name="White J."/>
            <person name="Yandava C."/>
            <person name="Burger G."/>
            <person name="Gray M.W."/>
            <person name="Holland P.W.H."/>
            <person name="King N."/>
            <person name="Lang F.B.F."/>
            <person name="Roger A.J."/>
            <person name="Ruiz-Trillo I."/>
            <person name="Haas B."/>
            <person name="Nusbaum C."/>
            <person name="Birren B."/>
        </authorList>
    </citation>
    <scope>NUCLEOTIDE SEQUENCE [LARGE SCALE GENOMIC DNA]</scope>
    <source>
        <strain evidence="3 4">JP610</strain>
    </source>
</reference>